<organism evidence="1 2">
    <name type="scientific">Tumebacillus flagellatus</name>
    <dbReference type="NCBI Taxonomy" id="1157490"/>
    <lineage>
        <taxon>Bacteria</taxon>
        <taxon>Bacillati</taxon>
        <taxon>Bacillota</taxon>
        <taxon>Bacilli</taxon>
        <taxon>Bacillales</taxon>
        <taxon>Alicyclobacillaceae</taxon>
        <taxon>Tumebacillus</taxon>
    </lineage>
</organism>
<protein>
    <submittedName>
        <fullName evidence="1">Uncharacterized protein</fullName>
    </submittedName>
</protein>
<evidence type="ECO:0000313" key="1">
    <source>
        <dbReference type="EMBL" id="KEO80971.1"/>
    </source>
</evidence>
<proteinExistence type="predicted"/>
<dbReference type="OrthoDB" id="9909377at2"/>
<dbReference type="AlphaFoldDB" id="A0A074LFF1"/>
<name>A0A074LFF1_9BACL</name>
<evidence type="ECO:0000313" key="2">
    <source>
        <dbReference type="Proteomes" id="UP000027931"/>
    </source>
</evidence>
<reference evidence="1 2" key="1">
    <citation type="journal article" date="2013" name="Int. J. Syst. Evol. Microbiol.">
        <title>Tumebacillus flagellatus sp. nov., an alpha-amylase/pullulanase-producing bacterium isolated from cassava wastewater.</title>
        <authorList>
            <person name="Wang Q."/>
            <person name="Xie N."/>
            <person name="Qin Y."/>
            <person name="Shen N."/>
            <person name="Zhu J."/>
            <person name="Mi H."/>
            <person name="Huang R."/>
        </authorList>
    </citation>
    <scope>NUCLEOTIDE SEQUENCE [LARGE SCALE GENOMIC DNA]</scope>
    <source>
        <strain evidence="1 2">GST4</strain>
    </source>
</reference>
<dbReference type="Proteomes" id="UP000027931">
    <property type="component" value="Unassembled WGS sequence"/>
</dbReference>
<sequence length="84" mass="9670">MIGTVLRAYLSGVEVELYVAAYNKDEPNTLRCIDKHGVPYIFRKSPDQKKFNKIRKTDEKKDPAEIDKIIAANYARCKTPLRGR</sequence>
<comment type="caution">
    <text evidence="1">The sequence shown here is derived from an EMBL/GenBank/DDBJ whole genome shotgun (WGS) entry which is preliminary data.</text>
</comment>
<gene>
    <name evidence="1" type="ORF">EL26_23395</name>
</gene>
<accession>A0A074LFF1</accession>
<keyword evidence="2" id="KW-1185">Reference proteome</keyword>
<dbReference type="RefSeq" id="WP_038094493.1">
    <property type="nucleotide sequence ID" value="NZ_JMIR01000052.1"/>
</dbReference>
<dbReference type="EMBL" id="JMIR01000052">
    <property type="protein sequence ID" value="KEO80971.1"/>
    <property type="molecule type" value="Genomic_DNA"/>
</dbReference>